<dbReference type="AlphaFoldDB" id="A0A382EWS6"/>
<evidence type="ECO:0000259" key="2">
    <source>
        <dbReference type="Pfam" id="PF06452"/>
    </source>
</evidence>
<evidence type="ECO:0000256" key="1">
    <source>
        <dbReference type="SAM" id="Phobius"/>
    </source>
</evidence>
<protein>
    <recommendedName>
        <fullName evidence="2">Carbohydrate-binding domain-containing protein</fullName>
    </recommendedName>
</protein>
<dbReference type="GO" id="GO:0030246">
    <property type="term" value="F:carbohydrate binding"/>
    <property type="evidence" value="ECO:0007669"/>
    <property type="project" value="InterPro"/>
</dbReference>
<feature type="domain" description="Carbohydrate-binding" evidence="2">
    <location>
        <begin position="115"/>
        <end position="198"/>
    </location>
</feature>
<dbReference type="Gene3D" id="2.60.40.1190">
    <property type="match status" value="1"/>
</dbReference>
<dbReference type="GO" id="GO:0016052">
    <property type="term" value="P:carbohydrate catabolic process"/>
    <property type="evidence" value="ECO:0007669"/>
    <property type="project" value="InterPro"/>
</dbReference>
<organism evidence="3">
    <name type="scientific">marine metagenome</name>
    <dbReference type="NCBI Taxonomy" id="408172"/>
    <lineage>
        <taxon>unclassified sequences</taxon>
        <taxon>metagenomes</taxon>
        <taxon>ecological metagenomes</taxon>
    </lineage>
</organism>
<dbReference type="GO" id="GO:0004553">
    <property type="term" value="F:hydrolase activity, hydrolyzing O-glycosyl compounds"/>
    <property type="evidence" value="ECO:0007669"/>
    <property type="project" value="InterPro"/>
</dbReference>
<dbReference type="SUPFAM" id="SSF49344">
    <property type="entry name" value="CBD9-like"/>
    <property type="match status" value="1"/>
</dbReference>
<gene>
    <name evidence="3" type="ORF">METZ01_LOCUS207267</name>
</gene>
<name>A0A382EWS6_9ZZZZ</name>
<proteinExistence type="predicted"/>
<sequence length="210" mass="23766">MVVEFKTWCCRNTDNQSAPNFELTGKVYMKSISIPLSCNIEYGDLSKNMSNYLVSIIFRMVNCMKPIIFGLLLFSVVFVSFSVTWAGFLPEANGDEFDLEHGEAIAGVLPSPPKIDGNLDDWKYAVWIAFDSKKDILRGQAAWKGKDDISVTWSTAWDKDNFYFAAAVRDDKFTPGADTNEAWKGDCIFLYIDWENLKVAAPTGTQFFFH</sequence>
<accession>A0A382EWS6</accession>
<dbReference type="Pfam" id="PF06452">
    <property type="entry name" value="CBM9_1"/>
    <property type="match status" value="1"/>
</dbReference>
<keyword evidence="1" id="KW-1133">Transmembrane helix</keyword>
<reference evidence="3" key="1">
    <citation type="submission" date="2018-05" db="EMBL/GenBank/DDBJ databases">
        <authorList>
            <person name="Lanie J.A."/>
            <person name="Ng W.-L."/>
            <person name="Kazmierczak K.M."/>
            <person name="Andrzejewski T.M."/>
            <person name="Davidsen T.M."/>
            <person name="Wayne K.J."/>
            <person name="Tettelin H."/>
            <person name="Glass J.I."/>
            <person name="Rusch D."/>
            <person name="Podicherti R."/>
            <person name="Tsui H.-C.T."/>
            <person name="Winkler M.E."/>
        </authorList>
    </citation>
    <scope>NUCLEOTIDE SEQUENCE</scope>
</reference>
<feature type="transmembrane region" description="Helical" evidence="1">
    <location>
        <begin position="67"/>
        <end position="88"/>
    </location>
</feature>
<evidence type="ECO:0000313" key="3">
    <source>
        <dbReference type="EMBL" id="SVB54413.1"/>
    </source>
</evidence>
<keyword evidence="1" id="KW-0472">Membrane</keyword>
<keyword evidence="1" id="KW-0812">Transmembrane</keyword>
<dbReference type="EMBL" id="UINC01046419">
    <property type="protein sequence ID" value="SVB54413.1"/>
    <property type="molecule type" value="Genomic_DNA"/>
</dbReference>
<dbReference type="InterPro" id="IPR010502">
    <property type="entry name" value="Carb-bd_dom_fam9"/>
</dbReference>